<dbReference type="InterPro" id="IPR003362">
    <property type="entry name" value="Bact_transf"/>
</dbReference>
<dbReference type="Proteomes" id="UP000292665">
    <property type="component" value="Unassembled WGS sequence"/>
</dbReference>
<evidence type="ECO:0000256" key="6">
    <source>
        <dbReference type="ARBA" id="ARBA00023136"/>
    </source>
</evidence>
<keyword evidence="4 7" id="KW-0812">Transmembrane</keyword>
<dbReference type="Proteomes" id="UP000095787">
    <property type="component" value="Unassembled WGS sequence"/>
</dbReference>
<dbReference type="GO" id="GO:0016020">
    <property type="term" value="C:membrane"/>
    <property type="evidence" value="ECO:0007669"/>
    <property type="project" value="UniProtKB-SubCell"/>
</dbReference>
<feature type="domain" description="Bacterial sugar transferase" evidence="8">
    <location>
        <begin position="256"/>
        <end position="435"/>
    </location>
</feature>
<proteinExistence type="inferred from homology"/>
<dbReference type="EMBL" id="RCYR01000011">
    <property type="protein sequence ID" value="RYS80164.1"/>
    <property type="molecule type" value="Genomic_DNA"/>
</dbReference>
<gene>
    <name evidence="9" type="primary">wcaJ_2</name>
    <name evidence="10" type="ORF">EAI93_07000</name>
    <name evidence="9" type="ORF">ERS852456_01568</name>
</gene>
<protein>
    <submittedName>
        <fullName evidence="9">Putative colanic biosynthesis UDP-glucose lipid carrier transferase</fullName>
    </submittedName>
    <submittedName>
        <fullName evidence="10">Sugar transferase</fullName>
    </submittedName>
</protein>
<dbReference type="PANTHER" id="PTHR30576">
    <property type="entry name" value="COLANIC BIOSYNTHESIS UDP-GLUCOSE LIPID CARRIER TRANSFERASE"/>
    <property type="match status" value="1"/>
</dbReference>
<keyword evidence="6 7" id="KW-0472">Membrane</keyword>
<evidence type="ECO:0000256" key="2">
    <source>
        <dbReference type="ARBA" id="ARBA00006464"/>
    </source>
</evidence>
<reference evidence="9 11" key="1">
    <citation type="submission" date="2015-09" db="EMBL/GenBank/DDBJ databases">
        <authorList>
            <consortium name="Pathogen Informatics"/>
        </authorList>
    </citation>
    <scope>NUCLEOTIDE SEQUENCE [LARGE SCALE GENOMIC DNA]</scope>
    <source>
        <strain evidence="9 11">2789STDY5834841</strain>
    </source>
</reference>
<keyword evidence="5 7" id="KW-1133">Transmembrane helix</keyword>
<dbReference type="EMBL" id="CYZO01000018">
    <property type="protein sequence ID" value="CUO08394.1"/>
    <property type="molecule type" value="Genomic_DNA"/>
</dbReference>
<sequence>MHTGKLEQYKRLIRFGFNILLLAILIFFFIHIWDENYNDGIVFPFYYKGYLMMAAFYAFFFTVFSYILGGMKIGYLKSSSLMLSQTLALLASNVLIYLETVLLSAKFIPVEAMIVLTFIDVGVILVWTLVVNWIFRKLFPPRDILLLYEEYDPTSFLRKVNSRKDRYNIKESMNVEEGWDRITEEMKKFDAVFLCDIHSPLRNKLVKFCYAEGIRSYITPKISDIIIRSSENIHFFDTPLLLSRNNGFTFEQKFVKRTLDIIISVFMLVITSPIMLITGIAIKLYDGGPVFFRQKRCTIGGKVFEIHKFRSMIVDAEKEGEVIPAKEDDERITPVGKFIRKTRIDELPQFIDILKGDMSVVGPRPERVEHVEQYTAEVPEFSYRLKVKGGLTGYAQIYGKYNTTAYDKLKLDLMYIQNYSILLDLKLIIMTGKILFVKESTEGFEEKK</sequence>
<evidence type="ECO:0000256" key="7">
    <source>
        <dbReference type="SAM" id="Phobius"/>
    </source>
</evidence>
<evidence type="ECO:0000313" key="12">
    <source>
        <dbReference type="Proteomes" id="UP000292665"/>
    </source>
</evidence>
<dbReference type="GO" id="GO:0016780">
    <property type="term" value="F:phosphotransferase activity, for other substituted phosphate groups"/>
    <property type="evidence" value="ECO:0007669"/>
    <property type="project" value="TreeGrafter"/>
</dbReference>
<feature type="transmembrane region" description="Helical" evidence="7">
    <location>
        <begin position="45"/>
        <end position="68"/>
    </location>
</feature>
<reference evidence="10 12" key="2">
    <citation type="journal article" date="2019" name="Science, e1252229">
        <title>Invertible promoters mediate bacterial phase variation, antibiotic resistance, and host adaptation in the gut.</title>
        <authorList>
            <person name="Jiang X."/>
            <person name="Hall A.B."/>
            <person name="Arthur T.D."/>
            <person name="Plichta D.R."/>
            <person name="Covington C.T."/>
            <person name="Poyet M."/>
            <person name="Crothers J."/>
            <person name="Moses P.L."/>
            <person name="Tolonen A.C."/>
            <person name="Vlamakis H."/>
            <person name="Alm E.J."/>
            <person name="Xavier R.J."/>
        </authorList>
    </citation>
    <scope>NUCLEOTIDE SEQUENCE [LARGE SCALE GENOMIC DNA]</scope>
    <source>
        <strain evidence="10">Aa_0143</strain>
        <strain evidence="12">aa_0143</strain>
    </source>
</reference>
<feature type="transmembrane region" description="Helical" evidence="7">
    <location>
        <begin position="110"/>
        <end position="135"/>
    </location>
</feature>
<accession>A0A174C5H3</accession>
<feature type="transmembrane region" description="Helical" evidence="7">
    <location>
        <begin position="80"/>
        <end position="98"/>
    </location>
</feature>
<dbReference type="GeneID" id="97328348"/>
<comment type="subcellular location">
    <subcellularLocation>
        <location evidence="1">Membrane</location>
        <topology evidence="1">Multi-pass membrane protein</topology>
    </subcellularLocation>
</comment>
<evidence type="ECO:0000256" key="3">
    <source>
        <dbReference type="ARBA" id="ARBA00022679"/>
    </source>
</evidence>
<dbReference type="AlphaFoldDB" id="A0A174C5H3"/>
<feature type="transmembrane region" description="Helical" evidence="7">
    <location>
        <begin position="12"/>
        <end position="33"/>
    </location>
</feature>
<keyword evidence="3 9" id="KW-0808">Transferase</keyword>
<dbReference type="RefSeq" id="WP_009242816.1">
    <property type="nucleotide sequence ID" value="NZ_CATVPX010000060.1"/>
</dbReference>
<dbReference type="Pfam" id="PF02397">
    <property type="entry name" value="Bac_transf"/>
    <property type="match status" value="1"/>
</dbReference>
<comment type="similarity">
    <text evidence="2">Belongs to the bacterial sugar transferase family.</text>
</comment>
<evidence type="ECO:0000256" key="5">
    <source>
        <dbReference type="ARBA" id="ARBA00022989"/>
    </source>
</evidence>
<evidence type="ECO:0000313" key="10">
    <source>
        <dbReference type="EMBL" id="RYS80164.1"/>
    </source>
</evidence>
<evidence type="ECO:0000256" key="1">
    <source>
        <dbReference type="ARBA" id="ARBA00004141"/>
    </source>
</evidence>
<dbReference type="NCBIfam" id="TIGR03025">
    <property type="entry name" value="EPS_sugtrans"/>
    <property type="match status" value="1"/>
</dbReference>
<dbReference type="InterPro" id="IPR017475">
    <property type="entry name" value="EPS_sugar_tfrase"/>
</dbReference>
<dbReference type="PANTHER" id="PTHR30576:SF0">
    <property type="entry name" value="UNDECAPRENYL-PHOSPHATE N-ACETYLGALACTOSAMINYL 1-PHOSPHATE TRANSFERASE-RELATED"/>
    <property type="match status" value="1"/>
</dbReference>
<evidence type="ECO:0000256" key="4">
    <source>
        <dbReference type="ARBA" id="ARBA00022692"/>
    </source>
</evidence>
<name>A0A174C5H3_9FIRM</name>
<evidence type="ECO:0000313" key="9">
    <source>
        <dbReference type="EMBL" id="CUO08394.1"/>
    </source>
</evidence>
<evidence type="ECO:0000313" key="11">
    <source>
        <dbReference type="Proteomes" id="UP000095787"/>
    </source>
</evidence>
<organism evidence="9 11">
    <name type="scientific">[Ruminococcus] torques</name>
    <dbReference type="NCBI Taxonomy" id="33039"/>
    <lineage>
        <taxon>Bacteria</taxon>
        <taxon>Bacillati</taxon>
        <taxon>Bacillota</taxon>
        <taxon>Clostridia</taxon>
        <taxon>Lachnospirales</taxon>
        <taxon>Lachnospiraceae</taxon>
        <taxon>Mediterraneibacter</taxon>
    </lineage>
</organism>
<feature type="transmembrane region" description="Helical" evidence="7">
    <location>
        <begin position="261"/>
        <end position="285"/>
    </location>
</feature>
<evidence type="ECO:0000259" key="8">
    <source>
        <dbReference type="Pfam" id="PF02397"/>
    </source>
</evidence>